<gene>
    <name evidence="2" type="ORF">Fuma_01774</name>
</gene>
<evidence type="ECO:0000313" key="3">
    <source>
        <dbReference type="Proteomes" id="UP000187735"/>
    </source>
</evidence>
<keyword evidence="1" id="KW-0472">Membrane</keyword>
<feature type="transmembrane region" description="Helical" evidence="1">
    <location>
        <begin position="48"/>
        <end position="72"/>
    </location>
</feature>
<sequence>MDPIFAKLGAIAAINLQIAIGSVAAPIATALTSTILPAIALLGANIQIILGTAVGAVATFITSTLLPVFAAIAVQAQIAVGTVVGGIATALTGVAGLFSAPFAVVALKVVAIGAAIAAVVIVARKLFGSLTSLGSAVASSIGGVLSSLTSGVASTFNGMVSFITGKFSQLFAFAKTTFGAIAAAIGSGNIQAAWDVVVSGLLLTWTKSVASLKEYWHSFVSGMVLVFETAVVNVRVAFEKMVAAVQGLLNGIINQFNNILPERFELPLINTADNAAEIKRLKDQLASTRDAIGENLAAQIKAAQAPARAAAKAYEEAVANANKLSKVSADSSNFAKDLGKQFDNLKLPEIELPKFELPELDTSPITNAIGTIPAAAKVARESLDFSGVSAFSAEGIASIAAALNSAGTAAANLPTTTTDAAGIANINTGAAEVAGAGVDLGTAVTGLTAVLRDLRGVVSNIGIADAQGLAAGLMQVQDRVSASKLTKIEEAVRGIAPAVGDRIDQTFSSISVADRDSETRKPIA</sequence>
<keyword evidence="3" id="KW-1185">Reference proteome</keyword>
<protein>
    <submittedName>
        <fullName evidence="2">Uncharacterized protein</fullName>
    </submittedName>
</protein>
<feature type="transmembrane region" description="Helical" evidence="1">
    <location>
        <begin position="105"/>
        <end position="127"/>
    </location>
</feature>
<feature type="transmembrane region" description="Helical" evidence="1">
    <location>
        <begin position="177"/>
        <end position="203"/>
    </location>
</feature>
<evidence type="ECO:0000256" key="1">
    <source>
        <dbReference type="SAM" id="Phobius"/>
    </source>
</evidence>
<keyword evidence="1" id="KW-0812">Transmembrane</keyword>
<accession>A0A1P8WDM2</accession>
<evidence type="ECO:0000313" key="2">
    <source>
        <dbReference type="EMBL" id="APZ92166.1"/>
    </source>
</evidence>
<feature type="transmembrane region" description="Helical" evidence="1">
    <location>
        <begin position="12"/>
        <end position="36"/>
    </location>
</feature>
<feature type="transmembrane region" description="Helical" evidence="1">
    <location>
        <begin position="78"/>
        <end position="98"/>
    </location>
</feature>
<feature type="transmembrane region" description="Helical" evidence="1">
    <location>
        <begin position="133"/>
        <end position="156"/>
    </location>
</feature>
<name>A0A1P8WDM2_9PLAN</name>
<dbReference type="EMBL" id="CP017641">
    <property type="protein sequence ID" value="APZ92166.1"/>
    <property type="molecule type" value="Genomic_DNA"/>
</dbReference>
<feature type="transmembrane region" description="Helical" evidence="1">
    <location>
        <begin position="215"/>
        <end position="238"/>
    </location>
</feature>
<dbReference type="STRING" id="1891926.Fuma_01774"/>
<dbReference type="AlphaFoldDB" id="A0A1P8WDM2"/>
<keyword evidence="1" id="KW-1133">Transmembrane helix</keyword>
<organism evidence="2 3">
    <name type="scientific">Fuerstiella marisgermanici</name>
    <dbReference type="NCBI Taxonomy" id="1891926"/>
    <lineage>
        <taxon>Bacteria</taxon>
        <taxon>Pseudomonadati</taxon>
        <taxon>Planctomycetota</taxon>
        <taxon>Planctomycetia</taxon>
        <taxon>Planctomycetales</taxon>
        <taxon>Planctomycetaceae</taxon>
        <taxon>Fuerstiella</taxon>
    </lineage>
</organism>
<dbReference type="Proteomes" id="UP000187735">
    <property type="component" value="Chromosome"/>
</dbReference>
<reference evidence="2 3" key="1">
    <citation type="journal article" date="2016" name="Front. Microbiol.">
        <title>Fuerstia marisgermanicae gen. nov., sp. nov., an Unusual Member of the Phylum Planctomycetes from the German Wadden Sea.</title>
        <authorList>
            <person name="Kohn T."/>
            <person name="Heuer A."/>
            <person name="Jogler M."/>
            <person name="Vollmers J."/>
            <person name="Boedeker C."/>
            <person name="Bunk B."/>
            <person name="Rast P."/>
            <person name="Borchert D."/>
            <person name="Glockner I."/>
            <person name="Freese H.M."/>
            <person name="Klenk H.P."/>
            <person name="Overmann J."/>
            <person name="Kaster A.K."/>
            <person name="Rohde M."/>
            <person name="Wiegand S."/>
            <person name="Jogler C."/>
        </authorList>
    </citation>
    <scope>NUCLEOTIDE SEQUENCE [LARGE SCALE GENOMIC DNA]</scope>
    <source>
        <strain evidence="2 3">NH11</strain>
    </source>
</reference>
<dbReference type="KEGG" id="fmr:Fuma_01774"/>
<proteinExistence type="predicted"/>
<dbReference type="RefSeq" id="WP_077023825.1">
    <property type="nucleotide sequence ID" value="NZ_CP017641.1"/>
</dbReference>